<comment type="subcellular location">
    <subcellularLocation>
        <location evidence="1 5 6">Nucleus</location>
    </subcellularLocation>
</comment>
<accession>A0A177B8Q2</accession>
<evidence type="ECO:0000256" key="6">
    <source>
        <dbReference type="RuleBase" id="RU000682"/>
    </source>
</evidence>
<dbReference type="Proteomes" id="UP000078046">
    <property type="component" value="Unassembled WGS sequence"/>
</dbReference>
<dbReference type="PANTHER" id="PTHR24208">
    <property type="entry name" value="LIM/HOMEOBOX PROTEIN LHX"/>
    <property type="match status" value="1"/>
</dbReference>
<dbReference type="Pfam" id="PF00046">
    <property type="entry name" value="Homeodomain"/>
    <property type="match status" value="1"/>
</dbReference>
<dbReference type="PROSITE" id="PS50071">
    <property type="entry name" value="HOMEOBOX_2"/>
    <property type="match status" value="1"/>
</dbReference>
<dbReference type="EMBL" id="LWCA01000122">
    <property type="protein sequence ID" value="OAF70679.1"/>
    <property type="molecule type" value="Genomic_DNA"/>
</dbReference>
<evidence type="ECO:0000256" key="3">
    <source>
        <dbReference type="ARBA" id="ARBA00023155"/>
    </source>
</evidence>
<evidence type="ECO:0000256" key="1">
    <source>
        <dbReference type="ARBA" id="ARBA00004123"/>
    </source>
</evidence>
<evidence type="ECO:0000256" key="5">
    <source>
        <dbReference type="PROSITE-ProRule" id="PRU00108"/>
    </source>
</evidence>
<name>A0A177B8Q2_9BILA</name>
<evidence type="ECO:0000313" key="8">
    <source>
        <dbReference type="EMBL" id="OAF70679.1"/>
    </source>
</evidence>
<evidence type="ECO:0000256" key="4">
    <source>
        <dbReference type="ARBA" id="ARBA00023242"/>
    </source>
</evidence>
<dbReference type="InterPro" id="IPR009057">
    <property type="entry name" value="Homeodomain-like_sf"/>
</dbReference>
<reference evidence="8 9" key="1">
    <citation type="submission" date="2016-04" db="EMBL/GenBank/DDBJ databases">
        <title>The genome of Intoshia linei affirms orthonectids as highly simplified spiralians.</title>
        <authorList>
            <person name="Mikhailov K.V."/>
            <person name="Slusarev G.S."/>
            <person name="Nikitin M.A."/>
            <person name="Logacheva M.D."/>
            <person name="Penin A."/>
            <person name="Aleoshin V."/>
            <person name="Panchin Y.V."/>
        </authorList>
    </citation>
    <scope>NUCLEOTIDE SEQUENCE [LARGE SCALE GENOMIC DNA]</scope>
    <source>
        <strain evidence="8">Intl2013</strain>
        <tissue evidence="8">Whole animal</tissue>
    </source>
</reference>
<feature type="domain" description="Homeobox" evidence="7">
    <location>
        <begin position="422"/>
        <end position="482"/>
    </location>
</feature>
<dbReference type="GO" id="GO:0030182">
    <property type="term" value="P:neuron differentiation"/>
    <property type="evidence" value="ECO:0007669"/>
    <property type="project" value="TreeGrafter"/>
</dbReference>
<dbReference type="PANTHER" id="PTHR24208:SF168">
    <property type="entry name" value="PROTEIN APTEROUS"/>
    <property type="match status" value="1"/>
</dbReference>
<evidence type="ECO:0000313" key="9">
    <source>
        <dbReference type="Proteomes" id="UP000078046"/>
    </source>
</evidence>
<evidence type="ECO:0000259" key="7">
    <source>
        <dbReference type="PROSITE" id="PS50071"/>
    </source>
</evidence>
<dbReference type="SMART" id="SM00389">
    <property type="entry name" value="HOX"/>
    <property type="match status" value="1"/>
</dbReference>
<keyword evidence="9" id="KW-1185">Reference proteome</keyword>
<dbReference type="InterPro" id="IPR050453">
    <property type="entry name" value="LIM_Homeobox_TF"/>
</dbReference>
<comment type="caution">
    <text evidence="8">The sequence shown here is derived from an EMBL/GenBank/DDBJ whole genome shotgun (WGS) entry which is preliminary data.</text>
</comment>
<dbReference type="GO" id="GO:0005634">
    <property type="term" value="C:nucleus"/>
    <property type="evidence" value="ECO:0007669"/>
    <property type="project" value="UniProtKB-SubCell"/>
</dbReference>
<keyword evidence="3 5" id="KW-0371">Homeobox</keyword>
<gene>
    <name evidence="8" type="ORF">A3Q56_01567</name>
</gene>
<evidence type="ECO:0000256" key="2">
    <source>
        <dbReference type="ARBA" id="ARBA00023125"/>
    </source>
</evidence>
<dbReference type="AlphaFoldDB" id="A0A177B8Q2"/>
<dbReference type="SUPFAM" id="SSF46689">
    <property type="entry name" value="Homeodomain-like"/>
    <property type="match status" value="1"/>
</dbReference>
<keyword evidence="2 5" id="KW-0238">DNA-binding</keyword>
<proteinExistence type="predicted"/>
<protein>
    <recommendedName>
        <fullName evidence="7">Homeobox domain-containing protein</fullName>
    </recommendedName>
</protein>
<dbReference type="Gene3D" id="1.10.10.60">
    <property type="entry name" value="Homeodomain-like"/>
    <property type="match status" value="1"/>
</dbReference>
<organism evidence="8 9">
    <name type="scientific">Intoshia linei</name>
    <dbReference type="NCBI Taxonomy" id="1819745"/>
    <lineage>
        <taxon>Eukaryota</taxon>
        <taxon>Metazoa</taxon>
        <taxon>Spiralia</taxon>
        <taxon>Lophotrochozoa</taxon>
        <taxon>Mesozoa</taxon>
        <taxon>Orthonectida</taxon>
        <taxon>Rhopaluridae</taxon>
        <taxon>Intoshia</taxon>
    </lineage>
</organism>
<dbReference type="OrthoDB" id="9990008at2759"/>
<sequence>MSTGHCSVIVNSQWHIKSHQQCKQLDTISHITKYVNYKPMQFDKSQLEHGYENNQYYLNNTYSVENPSKYEFNMNIKFEKEKKYDGEKIMQFNTINSYKWNNIHQAQNTQNSQVAQTIQNIQTHQPIQPIQPEPPQSNQILVNLPNMPTLPNLHNVQHLKTEKYYKTNYLDCEYEYKSQALSKNYKYSDVNESRFISNSPSYSYEMKNSLNELIYSNSNISKDVKLKKSQFSKNCSQSRLSYDVDFRNHILQNNQVQPCLNYPIKNEMINQNLSSSNFKIYNSSNIPKIDDELFDISDLHMYPKNHDNHYINNQSKYNQQYLSSCSYKPKKTQYYSKIYNFYNNFDDFNVDYRYMESAYRVKIMRQKFKKKFKYQRELNHFKTYRAFYRTYHQYSNSIKDYNEMKRKNLTNLKYAFNNIVRTRDKRNRTSFKPDQLIIMKEFFEKNRNPDAKDISKIIAKTKLTKRIIQVWFQNSRAKHRREKEKKENN</sequence>
<dbReference type="GO" id="GO:0000977">
    <property type="term" value="F:RNA polymerase II transcription regulatory region sequence-specific DNA binding"/>
    <property type="evidence" value="ECO:0007669"/>
    <property type="project" value="TreeGrafter"/>
</dbReference>
<dbReference type="InterPro" id="IPR001356">
    <property type="entry name" value="HD"/>
</dbReference>
<dbReference type="CDD" id="cd00086">
    <property type="entry name" value="homeodomain"/>
    <property type="match status" value="1"/>
</dbReference>
<dbReference type="GO" id="GO:0000981">
    <property type="term" value="F:DNA-binding transcription factor activity, RNA polymerase II-specific"/>
    <property type="evidence" value="ECO:0007669"/>
    <property type="project" value="TreeGrafter"/>
</dbReference>
<keyword evidence="4 5" id="KW-0539">Nucleus</keyword>
<feature type="DNA-binding region" description="Homeobox" evidence="5">
    <location>
        <begin position="424"/>
        <end position="483"/>
    </location>
</feature>